<dbReference type="OrthoDB" id="4709704at2"/>
<dbReference type="GO" id="GO:0000976">
    <property type="term" value="F:transcription cis-regulatory region binding"/>
    <property type="evidence" value="ECO:0007669"/>
    <property type="project" value="TreeGrafter"/>
</dbReference>
<evidence type="ECO:0000256" key="1">
    <source>
        <dbReference type="ARBA" id="ARBA00023125"/>
    </source>
</evidence>
<evidence type="ECO:0000259" key="3">
    <source>
        <dbReference type="PROSITE" id="PS50977"/>
    </source>
</evidence>
<dbReference type="InterPro" id="IPR036271">
    <property type="entry name" value="Tet_transcr_reg_TetR-rel_C_sf"/>
</dbReference>
<dbReference type="AlphaFoldDB" id="A0A1H1CKX7"/>
<proteinExistence type="predicted"/>
<sequence length="196" mass="20990">MPKINAATVAEHRARQQDALLAAARDLLFDGGYPALTFDALAKRTGLARPTVYSYFRTKDEVVIALCEAELPLVGADIEKALRRAATPRDRIAAYARAQLRAARRRRYRLAHALANAPLPAETRRRIVTLHRELVPSAAPLFTELGHPDPELAATLLQGLINAAVTAMDAGAPPDRVVESTIAAALNGLVDTGGGS</sequence>
<protein>
    <submittedName>
        <fullName evidence="4">DNA-binding transcriptional regulator, AcrR family</fullName>
    </submittedName>
</protein>
<dbReference type="InterPro" id="IPR001647">
    <property type="entry name" value="HTH_TetR"/>
</dbReference>
<dbReference type="Proteomes" id="UP000217103">
    <property type="component" value="Unassembled WGS sequence"/>
</dbReference>
<evidence type="ECO:0000313" key="5">
    <source>
        <dbReference type="Proteomes" id="UP000217103"/>
    </source>
</evidence>
<dbReference type="InterPro" id="IPR050109">
    <property type="entry name" value="HTH-type_TetR-like_transc_reg"/>
</dbReference>
<dbReference type="PANTHER" id="PTHR30055">
    <property type="entry name" value="HTH-TYPE TRANSCRIPTIONAL REGULATOR RUTR"/>
    <property type="match status" value="1"/>
</dbReference>
<dbReference type="GO" id="GO:0003700">
    <property type="term" value="F:DNA-binding transcription factor activity"/>
    <property type="evidence" value="ECO:0007669"/>
    <property type="project" value="TreeGrafter"/>
</dbReference>
<dbReference type="PROSITE" id="PS50977">
    <property type="entry name" value="HTH_TETR_2"/>
    <property type="match status" value="1"/>
</dbReference>
<dbReference type="PRINTS" id="PR00455">
    <property type="entry name" value="HTHTETR"/>
</dbReference>
<accession>A0A1H1CKX7</accession>
<dbReference type="Gene3D" id="1.10.10.60">
    <property type="entry name" value="Homeodomain-like"/>
    <property type="match status" value="1"/>
</dbReference>
<dbReference type="EMBL" id="FNKK01000002">
    <property type="protein sequence ID" value="SDQ64814.1"/>
    <property type="molecule type" value="Genomic_DNA"/>
</dbReference>
<keyword evidence="1 2" id="KW-0238">DNA-binding</keyword>
<dbReference type="Pfam" id="PF00440">
    <property type="entry name" value="TetR_N"/>
    <property type="match status" value="1"/>
</dbReference>
<dbReference type="SUPFAM" id="SSF48498">
    <property type="entry name" value="Tetracyclin repressor-like, C-terminal domain"/>
    <property type="match status" value="1"/>
</dbReference>
<evidence type="ECO:0000313" key="4">
    <source>
        <dbReference type="EMBL" id="SDQ64814.1"/>
    </source>
</evidence>
<dbReference type="PANTHER" id="PTHR30055:SF226">
    <property type="entry name" value="HTH-TYPE TRANSCRIPTIONAL REGULATOR PKSA"/>
    <property type="match status" value="1"/>
</dbReference>
<feature type="DNA-binding region" description="H-T-H motif" evidence="2">
    <location>
        <begin position="37"/>
        <end position="56"/>
    </location>
</feature>
<dbReference type="Gene3D" id="1.10.357.10">
    <property type="entry name" value="Tetracycline Repressor, domain 2"/>
    <property type="match status" value="1"/>
</dbReference>
<reference evidence="4 5" key="1">
    <citation type="submission" date="2016-10" db="EMBL/GenBank/DDBJ databases">
        <authorList>
            <person name="de Groot N.N."/>
        </authorList>
    </citation>
    <scope>NUCLEOTIDE SEQUENCE [LARGE SCALE GENOMIC DNA]</scope>
    <source>
        <strain evidence="4 5">DSM 43794</strain>
    </source>
</reference>
<gene>
    <name evidence="4" type="ORF">SAMN04489764_1528</name>
</gene>
<dbReference type="RefSeq" id="WP_093258396.1">
    <property type="nucleotide sequence ID" value="NZ_FNKK01000002.1"/>
</dbReference>
<name>A0A1H1CKX7_9ACTN</name>
<dbReference type="InterPro" id="IPR009057">
    <property type="entry name" value="Homeodomain-like_sf"/>
</dbReference>
<dbReference type="SUPFAM" id="SSF46689">
    <property type="entry name" value="Homeodomain-like"/>
    <property type="match status" value="1"/>
</dbReference>
<keyword evidence="5" id="KW-1185">Reference proteome</keyword>
<feature type="domain" description="HTH tetR-type" evidence="3">
    <location>
        <begin position="14"/>
        <end position="74"/>
    </location>
</feature>
<evidence type="ECO:0000256" key="2">
    <source>
        <dbReference type="PROSITE-ProRule" id="PRU00335"/>
    </source>
</evidence>
<organism evidence="4 5">
    <name type="scientific">Thermostaphylospora chromogena</name>
    <dbReference type="NCBI Taxonomy" id="35622"/>
    <lineage>
        <taxon>Bacteria</taxon>
        <taxon>Bacillati</taxon>
        <taxon>Actinomycetota</taxon>
        <taxon>Actinomycetes</taxon>
        <taxon>Streptosporangiales</taxon>
        <taxon>Thermomonosporaceae</taxon>
        <taxon>Thermostaphylospora</taxon>
    </lineage>
</organism>